<dbReference type="STRING" id="929713.NIASO_14400"/>
<evidence type="ECO:0000313" key="4">
    <source>
        <dbReference type="EMBL" id="AHF16025.1"/>
    </source>
</evidence>
<gene>
    <name evidence="4" type="ORF">NIASO_14400</name>
</gene>
<sequence length="247" mass="27623">MPKTLSEISGNAFYAGNKDRLYAIEDEDGYIYSFTLDAAMDQVGTTKFGKKGDYEDIAIYKNTAIVLRSDGVLFTVPMAEVNHPKAAGVQEWKGLLPEGEYESLFANEKNNQLYVMCKSCRADRKNSAVSIYIFDLTADSLRPGKHLSFDATQLGYYIPSKKYIVFKPSAIAINPLTDEWYILSSVNKLLVVADRNWNVKQVHELRSSIFEQPEGISFDSSGNLYISSEAGENDAGVVMKFAYNPKK</sequence>
<dbReference type="AlphaFoldDB" id="W0EYY1"/>
<dbReference type="Proteomes" id="UP000003586">
    <property type="component" value="Chromosome"/>
</dbReference>
<keyword evidence="3" id="KW-0472">Membrane</keyword>
<evidence type="ECO:0000256" key="3">
    <source>
        <dbReference type="ARBA" id="ARBA00023136"/>
    </source>
</evidence>
<protein>
    <recommendedName>
        <fullName evidence="6">SdiA-regulated family protein</fullName>
    </recommendedName>
</protein>
<dbReference type="GO" id="GO:0005886">
    <property type="term" value="C:plasma membrane"/>
    <property type="evidence" value="ECO:0007669"/>
    <property type="project" value="UniProtKB-SubCell"/>
</dbReference>
<name>W0EYY1_9BACT</name>
<evidence type="ECO:0000313" key="5">
    <source>
        <dbReference type="Proteomes" id="UP000003586"/>
    </source>
</evidence>
<comment type="subcellular location">
    <subcellularLocation>
        <location evidence="1">Cell membrane</location>
    </subcellularLocation>
</comment>
<keyword evidence="5" id="KW-1185">Reference proteome</keyword>
<evidence type="ECO:0000256" key="1">
    <source>
        <dbReference type="ARBA" id="ARBA00004236"/>
    </source>
</evidence>
<proteinExistence type="predicted"/>
<dbReference type="KEGG" id="nso:NIASO_14400"/>
<accession>W0EYY1</accession>
<dbReference type="EMBL" id="CP007035">
    <property type="protein sequence ID" value="AHF16025.1"/>
    <property type="molecule type" value="Genomic_DNA"/>
</dbReference>
<reference evidence="4 5" key="1">
    <citation type="submission" date="2013-12" db="EMBL/GenBank/DDBJ databases">
        <authorList>
            <consortium name="DOE Joint Genome Institute"/>
            <person name="Eisen J."/>
            <person name="Huntemann M."/>
            <person name="Han J."/>
            <person name="Chen A."/>
            <person name="Kyrpides N."/>
            <person name="Mavromatis K."/>
            <person name="Markowitz V."/>
            <person name="Palaniappan K."/>
            <person name="Ivanova N."/>
            <person name="Schaumberg A."/>
            <person name="Pati A."/>
            <person name="Liolios K."/>
            <person name="Nordberg H.P."/>
            <person name="Cantor M.N."/>
            <person name="Hua S.X."/>
            <person name="Woyke T."/>
        </authorList>
    </citation>
    <scope>NUCLEOTIDE SEQUENCE [LARGE SCALE GENOMIC DNA]</scope>
    <source>
        <strain evidence="5">DSM 19437</strain>
    </source>
</reference>
<evidence type="ECO:0008006" key="6">
    <source>
        <dbReference type="Google" id="ProtNLM"/>
    </source>
</evidence>
<dbReference type="eggNOG" id="COG3204">
    <property type="taxonomic scope" value="Bacteria"/>
</dbReference>
<keyword evidence="2" id="KW-1003">Cell membrane</keyword>
<dbReference type="HOGENOM" id="CLU_080100_0_0_10"/>
<organism evidence="4 5">
    <name type="scientific">Niabella soli DSM 19437</name>
    <dbReference type="NCBI Taxonomy" id="929713"/>
    <lineage>
        <taxon>Bacteria</taxon>
        <taxon>Pseudomonadati</taxon>
        <taxon>Bacteroidota</taxon>
        <taxon>Chitinophagia</taxon>
        <taxon>Chitinophagales</taxon>
        <taxon>Chitinophagaceae</taxon>
        <taxon>Niabella</taxon>
    </lineage>
</organism>
<evidence type="ECO:0000256" key="2">
    <source>
        <dbReference type="ARBA" id="ARBA00022475"/>
    </source>
</evidence>
<dbReference type="InterPro" id="IPR009722">
    <property type="entry name" value="YjiK/CarP"/>
</dbReference>
<dbReference type="Pfam" id="PF06977">
    <property type="entry name" value="SdiA-regulated"/>
    <property type="match status" value="1"/>
</dbReference>
<dbReference type="SUPFAM" id="SSF50956">
    <property type="entry name" value="Thermostable phytase (3-phytase)"/>
    <property type="match status" value="1"/>
</dbReference>